<organism evidence="3 4">
    <name type="scientific">Shewanella holmiensis</name>
    <dbReference type="NCBI Taxonomy" id="2952222"/>
    <lineage>
        <taxon>Bacteria</taxon>
        <taxon>Pseudomonadati</taxon>
        <taxon>Pseudomonadota</taxon>
        <taxon>Gammaproteobacteria</taxon>
        <taxon>Alteromonadales</taxon>
        <taxon>Shewanellaceae</taxon>
        <taxon>Shewanella</taxon>
    </lineage>
</organism>
<dbReference type="RefSeq" id="WP_261296982.1">
    <property type="nucleotide sequence ID" value="NZ_JAMTCD010000002.1"/>
</dbReference>
<name>A0A9X3AL84_9GAMM</name>
<evidence type="ECO:0000256" key="2">
    <source>
        <dbReference type="SAM" id="SignalP"/>
    </source>
</evidence>
<accession>A0A9X3AL84</accession>
<evidence type="ECO:0000256" key="1">
    <source>
        <dbReference type="SAM" id="MobiDB-lite"/>
    </source>
</evidence>
<sequence length="118" mass="12836">MKYPAISLFCSTIMLFSAAVNAQPQAQLKDIISLKAACAAIAQEDSLPENEIPSFLLDCVNDQLNERGYERVEYLEGVTPSENGAVDTDNASPGTQENQKSLVEALSEEDTLPEEVNQ</sequence>
<feature type="signal peptide" evidence="2">
    <location>
        <begin position="1"/>
        <end position="22"/>
    </location>
</feature>
<feature type="region of interest" description="Disordered" evidence="1">
    <location>
        <begin position="77"/>
        <end position="118"/>
    </location>
</feature>
<protein>
    <submittedName>
        <fullName evidence="3">Uncharacterized protein</fullName>
    </submittedName>
</protein>
<dbReference type="AlphaFoldDB" id="A0A9X3AL84"/>
<gene>
    <name evidence="3" type="ORF">NE535_01760</name>
</gene>
<reference evidence="3" key="1">
    <citation type="journal article" date="2023" name="Int. J. Syst. Evol. Microbiol.">
        <title>&lt;i&gt;Shewanella septentrionalis&lt;/i&gt; sp. nov. and &lt;i&gt;Shewanella holmiensis&lt;/i&gt; sp. nov., isolated from Baltic Sea water and sediments.</title>
        <authorList>
            <person name="Martin-Rodriguez A.J."/>
            <person name="Thorell K."/>
            <person name="Joffre E."/>
            <person name="Jensie-Markopoulos S."/>
            <person name="Moore E.R.B."/>
            <person name="Sjoling A."/>
        </authorList>
    </citation>
    <scope>NUCLEOTIDE SEQUENCE</scope>
    <source>
        <strain evidence="3">SP1S2-7</strain>
    </source>
</reference>
<feature type="compositionally biased region" description="Polar residues" evidence="1">
    <location>
        <begin position="89"/>
        <end position="101"/>
    </location>
</feature>
<comment type="caution">
    <text evidence="3">The sequence shown here is derived from an EMBL/GenBank/DDBJ whole genome shotgun (WGS) entry which is preliminary data.</text>
</comment>
<proteinExistence type="predicted"/>
<evidence type="ECO:0000313" key="4">
    <source>
        <dbReference type="Proteomes" id="UP001155546"/>
    </source>
</evidence>
<dbReference type="Proteomes" id="UP001155546">
    <property type="component" value="Unassembled WGS sequence"/>
</dbReference>
<feature type="chain" id="PRO_5040930053" evidence="2">
    <location>
        <begin position="23"/>
        <end position="118"/>
    </location>
</feature>
<evidence type="ECO:0000313" key="3">
    <source>
        <dbReference type="EMBL" id="MCT7940531.1"/>
    </source>
</evidence>
<feature type="compositionally biased region" description="Acidic residues" evidence="1">
    <location>
        <begin position="106"/>
        <end position="118"/>
    </location>
</feature>
<dbReference type="EMBL" id="JAMTCD010000002">
    <property type="protein sequence ID" value="MCT7940531.1"/>
    <property type="molecule type" value="Genomic_DNA"/>
</dbReference>
<keyword evidence="2" id="KW-0732">Signal</keyword>
<keyword evidence="4" id="KW-1185">Reference proteome</keyword>